<keyword evidence="6" id="KW-1185">Reference proteome</keyword>
<proteinExistence type="inferred from homology"/>
<dbReference type="FunFam" id="3.20.20.70:FF:000059">
    <property type="entry name" value="N-ethylmaleimide reductase, FMN-linked"/>
    <property type="match status" value="1"/>
</dbReference>
<dbReference type="Proteomes" id="UP000076079">
    <property type="component" value="Chromosome"/>
</dbReference>
<dbReference type="InterPro" id="IPR001155">
    <property type="entry name" value="OxRdtase_FMN_N"/>
</dbReference>
<dbReference type="KEGG" id="abac:LuPra_01220"/>
<evidence type="ECO:0000256" key="3">
    <source>
        <dbReference type="ARBA" id="ARBA00023002"/>
    </source>
</evidence>
<dbReference type="AlphaFoldDB" id="A0A143PHG7"/>
<evidence type="ECO:0000256" key="2">
    <source>
        <dbReference type="ARBA" id="ARBA00005979"/>
    </source>
</evidence>
<protein>
    <submittedName>
        <fullName evidence="5">N-ethylmaleimide reductase</fullName>
        <ecNumber evidence="5">1.-.-.-</ecNumber>
    </submittedName>
</protein>
<dbReference type="GO" id="GO:0005829">
    <property type="term" value="C:cytosol"/>
    <property type="evidence" value="ECO:0007669"/>
    <property type="project" value="TreeGrafter"/>
</dbReference>
<evidence type="ECO:0000313" key="5">
    <source>
        <dbReference type="EMBL" id="AMY08032.1"/>
    </source>
</evidence>
<dbReference type="EMBL" id="CP015136">
    <property type="protein sequence ID" value="AMY08032.1"/>
    <property type="molecule type" value="Genomic_DNA"/>
</dbReference>
<dbReference type="GO" id="GO:0016628">
    <property type="term" value="F:oxidoreductase activity, acting on the CH-CH group of donors, NAD or NADP as acceptor"/>
    <property type="evidence" value="ECO:0007669"/>
    <property type="project" value="UniProtKB-ARBA"/>
</dbReference>
<dbReference type="RefSeq" id="WP_110169906.1">
    <property type="nucleotide sequence ID" value="NZ_CP015136.1"/>
</dbReference>
<evidence type="ECO:0000259" key="4">
    <source>
        <dbReference type="Pfam" id="PF00724"/>
    </source>
</evidence>
<accession>A0A143PHG7</accession>
<dbReference type="OrthoDB" id="9772736at2"/>
<dbReference type="EC" id="1.-.-.-" evidence="5"/>
<sequence length="376" mass="39829">MSTYRHLFTPATVGHLALPHRFVMAPMTRNRALPSLAPGPQAAVYYAQRASAGVIITEATQVSDSAAGYVFTPGIYSAEQIAGWRTVTDAVHAAGGRIVLQIWHTGRVSHAVMRPDGSTPVSASAIAAAGEVITYDGPKPFPTPRALEIHEIRGIVEDFAQAARNAIAAGFDGIEIHGANGYLVDQFLRDGANQRTDAYGGSIANRARFLLEIVDATSAAIGAGRVGVRLSPNSPFNSMSDSDPAALTRYVAEQLDARQVMYLHVLEMPSGDDLVAVRPLTASAREVFTGVLIANAGYTPDAAEAVLARGDADLIAFGVPFLATPDFVERTRQGIAANAPDRGTFYGGDTRGYVDYPFRDGTVRASLDEILDTAVA</sequence>
<reference evidence="5 6" key="1">
    <citation type="journal article" date="2016" name="Genome Announc.">
        <title>First Complete Genome Sequence of a Subdivision 6 Acidobacterium Strain.</title>
        <authorList>
            <person name="Huang S."/>
            <person name="Vieira S."/>
            <person name="Bunk B."/>
            <person name="Riedel T."/>
            <person name="Sproer C."/>
            <person name="Overmann J."/>
        </authorList>
    </citation>
    <scope>NUCLEOTIDE SEQUENCE [LARGE SCALE GENOMIC DNA]</scope>
    <source>
        <strain evidence="6">DSM 100886 HEG_-6_39</strain>
    </source>
</reference>
<dbReference type="SUPFAM" id="SSF51395">
    <property type="entry name" value="FMN-linked oxidoreductases"/>
    <property type="match status" value="1"/>
</dbReference>
<keyword evidence="3 5" id="KW-0560">Oxidoreductase</keyword>
<dbReference type="InterPro" id="IPR013785">
    <property type="entry name" value="Aldolase_TIM"/>
</dbReference>
<dbReference type="Gene3D" id="3.20.20.70">
    <property type="entry name" value="Aldolase class I"/>
    <property type="match status" value="1"/>
</dbReference>
<evidence type="ECO:0000256" key="1">
    <source>
        <dbReference type="ARBA" id="ARBA00001917"/>
    </source>
</evidence>
<gene>
    <name evidence="5" type="primary">nemA</name>
    <name evidence="5" type="ORF">LuPra_01220</name>
</gene>
<evidence type="ECO:0000313" key="6">
    <source>
        <dbReference type="Proteomes" id="UP000076079"/>
    </source>
</evidence>
<comment type="cofactor">
    <cofactor evidence="1">
        <name>FMN</name>
        <dbReference type="ChEBI" id="CHEBI:58210"/>
    </cofactor>
</comment>
<dbReference type="InterPro" id="IPR045247">
    <property type="entry name" value="Oye-like"/>
</dbReference>
<dbReference type="PANTHER" id="PTHR22893:SF91">
    <property type="entry name" value="NADPH DEHYDROGENASE 2-RELATED"/>
    <property type="match status" value="1"/>
</dbReference>
<feature type="domain" description="NADH:flavin oxidoreductase/NADH oxidase N-terminal" evidence="4">
    <location>
        <begin position="7"/>
        <end position="337"/>
    </location>
</feature>
<dbReference type="STRING" id="1855912.LuPra_01220"/>
<comment type="similarity">
    <text evidence="2">Belongs to the NADH:flavin oxidoreductase/NADH oxidase family.</text>
</comment>
<organism evidence="5 6">
    <name type="scientific">Luteitalea pratensis</name>
    <dbReference type="NCBI Taxonomy" id="1855912"/>
    <lineage>
        <taxon>Bacteria</taxon>
        <taxon>Pseudomonadati</taxon>
        <taxon>Acidobacteriota</taxon>
        <taxon>Vicinamibacteria</taxon>
        <taxon>Vicinamibacterales</taxon>
        <taxon>Vicinamibacteraceae</taxon>
        <taxon>Luteitalea</taxon>
    </lineage>
</organism>
<dbReference type="PANTHER" id="PTHR22893">
    <property type="entry name" value="NADH OXIDOREDUCTASE-RELATED"/>
    <property type="match status" value="1"/>
</dbReference>
<dbReference type="GO" id="GO:0010181">
    <property type="term" value="F:FMN binding"/>
    <property type="evidence" value="ECO:0007669"/>
    <property type="project" value="InterPro"/>
</dbReference>
<name>A0A143PHG7_LUTPR</name>
<dbReference type="CDD" id="cd02933">
    <property type="entry name" value="OYE_like_FMN"/>
    <property type="match status" value="1"/>
</dbReference>
<reference evidence="6" key="2">
    <citation type="submission" date="2016-04" db="EMBL/GenBank/DDBJ databases">
        <title>First Complete Genome Sequence of a Subdivision 6 Acidobacterium.</title>
        <authorList>
            <person name="Huang S."/>
            <person name="Vieira S."/>
            <person name="Bunk B."/>
            <person name="Riedel T."/>
            <person name="Sproeer C."/>
            <person name="Overmann J."/>
        </authorList>
    </citation>
    <scope>NUCLEOTIDE SEQUENCE [LARGE SCALE GENOMIC DNA]</scope>
    <source>
        <strain evidence="6">DSM 100886 HEG_-6_39</strain>
    </source>
</reference>
<dbReference type="Pfam" id="PF00724">
    <property type="entry name" value="Oxidored_FMN"/>
    <property type="match status" value="1"/>
</dbReference>